<dbReference type="PANTHER" id="PTHR12286:SF5">
    <property type="entry name" value="SACCHAROPINE DEHYDROGENASE-LIKE OXIDOREDUCTASE"/>
    <property type="match status" value="1"/>
</dbReference>
<sequence length="417" mass="45035">MTSHQYDVVLYGATGFTGSLAAQYLAAHPQNPRLAFAGRNEAKIRDVISKLKDIPQERRESIGVIKASMDDKASLKHMAQSAKVVLNMVGPYAMLGGFEVAQAAAENGCGYVDLAGESNVYERVAKELHSVAQSTKAILVPSSGFDSLPFDLSTYLAVQQVKQSTGPSTSVKDVLLGYHVQGTVSGGTIASLVEMGNESPNLIKYTDLYMGSPIVGTQKPEQYKSRKLPQFDGWGGYSLFAPHNTRVVNRSWGLLQVANAEQQYGKNFTYLEGLVASSRITAVSMSTIFINVARLVSSSKFFGKMLTRHIPQGSGGSMKDQLKGFADLRTVATSEDGKTKGLSTMKIKGDPGYLKTAAMISETTLAIALDREHLSPLAQQGGVLTPATIGGEHLRDRLVKYADIQFTSKDVSDMKKY</sequence>
<dbReference type="InterPro" id="IPR005097">
    <property type="entry name" value="Sacchrp_dh_NADP-bd"/>
</dbReference>
<dbReference type="InterPro" id="IPR051276">
    <property type="entry name" value="Saccharopine_DH-like_oxidrdct"/>
</dbReference>
<gene>
    <name evidence="3" type="ORF">MVES_000220</name>
</gene>
<evidence type="ECO:0000313" key="3">
    <source>
        <dbReference type="EMBL" id="PKI85333.1"/>
    </source>
</evidence>
<comment type="similarity">
    <text evidence="1">Belongs to the saccharopine dehydrogenase family.</text>
</comment>
<dbReference type="Pfam" id="PF03435">
    <property type="entry name" value="Sacchrp_dh_NADP"/>
    <property type="match status" value="1"/>
</dbReference>
<dbReference type="AlphaFoldDB" id="A0A2N1JFL8"/>
<organism evidence="3 4">
    <name type="scientific">Malassezia vespertilionis</name>
    <dbReference type="NCBI Taxonomy" id="2020962"/>
    <lineage>
        <taxon>Eukaryota</taxon>
        <taxon>Fungi</taxon>
        <taxon>Dikarya</taxon>
        <taxon>Basidiomycota</taxon>
        <taxon>Ustilaginomycotina</taxon>
        <taxon>Malasseziomycetes</taxon>
        <taxon>Malasseziales</taxon>
        <taxon>Malasseziaceae</taxon>
        <taxon>Malassezia</taxon>
    </lineage>
</organism>
<feature type="domain" description="Saccharopine dehydrogenase NADP binding" evidence="2">
    <location>
        <begin position="8"/>
        <end position="127"/>
    </location>
</feature>
<dbReference type="GO" id="GO:0005886">
    <property type="term" value="C:plasma membrane"/>
    <property type="evidence" value="ECO:0007669"/>
    <property type="project" value="TreeGrafter"/>
</dbReference>
<proteinExistence type="inferred from homology"/>
<protein>
    <recommendedName>
        <fullName evidence="2">Saccharopine dehydrogenase NADP binding domain-containing protein</fullName>
    </recommendedName>
</protein>
<evidence type="ECO:0000256" key="1">
    <source>
        <dbReference type="ARBA" id="ARBA00038048"/>
    </source>
</evidence>
<dbReference type="SUPFAM" id="SSF51735">
    <property type="entry name" value="NAD(P)-binding Rossmann-fold domains"/>
    <property type="match status" value="1"/>
</dbReference>
<evidence type="ECO:0000259" key="2">
    <source>
        <dbReference type="Pfam" id="PF03435"/>
    </source>
</evidence>
<dbReference type="GO" id="GO:0009247">
    <property type="term" value="P:glycolipid biosynthetic process"/>
    <property type="evidence" value="ECO:0007669"/>
    <property type="project" value="TreeGrafter"/>
</dbReference>
<dbReference type="Gene3D" id="3.40.50.720">
    <property type="entry name" value="NAD(P)-binding Rossmann-like Domain"/>
    <property type="match status" value="1"/>
</dbReference>
<dbReference type="EMBL" id="KZ454987">
    <property type="protein sequence ID" value="PKI85333.1"/>
    <property type="molecule type" value="Genomic_DNA"/>
</dbReference>
<accession>A0A2N1JFL8</accession>
<keyword evidence="4" id="KW-1185">Reference proteome</keyword>
<dbReference type="InterPro" id="IPR036291">
    <property type="entry name" value="NAD(P)-bd_dom_sf"/>
</dbReference>
<evidence type="ECO:0000313" key="4">
    <source>
        <dbReference type="Proteomes" id="UP000232875"/>
    </source>
</evidence>
<dbReference type="GO" id="GO:0005739">
    <property type="term" value="C:mitochondrion"/>
    <property type="evidence" value="ECO:0007669"/>
    <property type="project" value="TreeGrafter"/>
</dbReference>
<dbReference type="PANTHER" id="PTHR12286">
    <property type="entry name" value="SACCHAROPINE DEHYDROGENASE-LIKE OXIDOREDUCTASE"/>
    <property type="match status" value="1"/>
</dbReference>
<name>A0A2N1JFL8_9BASI</name>
<reference evidence="3 4" key="1">
    <citation type="submission" date="2017-10" db="EMBL/GenBank/DDBJ databases">
        <title>A novel species of cold-tolerant Malassezia isolated from bats.</title>
        <authorList>
            <person name="Lorch J.M."/>
            <person name="Palmer J.M."/>
            <person name="Vanderwolf K.J."/>
            <person name="Schmidt K.Z."/>
            <person name="Verant M.L."/>
            <person name="Weller T.J."/>
            <person name="Blehert D.S."/>
        </authorList>
    </citation>
    <scope>NUCLEOTIDE SEQUENCE [LARGE SCALE GENOMIC DNA]</scope>
    <source>
        <strain evidence="3 4">NWHC:44797-103</strain>
    </source>
</reference>
<dbReference type="OrthoDB" id="10268090at2759"/>
<dbReference type="GO" id="GO:0005811">
    <property type="term" value="C:lipid droplet"/>
    <property type="evidence" value="ECO:0007669"/>
    <property type="project" value="TreeGrafter"/>
</dbReference>
<dbReference type="Proteomes" id="UP000232875">
    <property type="component" value="Unassembled WGS sequence"/>
</dbReference>